<feature type="compositionally biased region" description="Polar residues" evidence="1">
    <location>
        <begin position="581"/>
        <end position="595"/>
    </location>
</feature>
<dbReference type="PROSITE" id="PS50013">
    <property type="entry name" value="CHROMO_2"/>
    <property type="match status" value="1"/>
</dbReference>
<feature type="compositionally biased region" description="Basic and acidic residues" evidence="1">
    <location>
        <begin position="626"/>
        <end position="644"/>
    </location>
</feature>
<dbReference type="Pfam" id="PF00385">
    <property type="entry name" value="Chromo"/>
    <property type="match status" value="1"/>
</dbReference>
<dbReference type="Proteomes" id="UP000245771">
    <property type="component" value="Unassembled WGS sequence"/>
</dbReference>
<dbReference type="SUPFAM" id="SSF54160">
    <property type="entry name" value="Chromo domain-like"/>
    <property type="match status" value="1"/>
</dbReference>
<dbReference type="Gene3D" id="2.40.50.40">
    <property type="match status" value="1"/>
</dbReference>
<gene>
    <name evidence="3" type="ORF">FA14DRAFT_153122</name>
</gene>
<evidence type="ECO:0000313" key="4">
    <source>
        <dbReference type="Proteomes" id="UP000245771"/>
    </source>
</evidence>
<organism evidence="3 4">
    <name type="scientific">Meira miltonrushii</name>
    <dbReference type="NCBI Taxonomy" id="1280837"/>
    <lineage>
        <taxon>Eukaryota</taxon>
        <taxon>Fungi</taxon>
        <taxon>Dikarya</taxon>
        <taxon>Basidiomycota</taxon>
        <taxon>Ustilaginomycotina</taxon>
        <taxon>Exobasidiomycetes</taxon>
        <taxon>Exobasidiales</taxon>
        <taxon>Brachybasidiaceae</taxon>
        <taxon>Meira</taxon>
    </lineage>
</organism>
<feature type="region of interest" description="Disordered" evidence="1">
    <location>
        <begin position="580"/>
        <end position="599"/>
    </location>
</feature>
<dbReference type="CDD" id="cd00024">
    <property type="entry name" value="CD_CSD"/>
    <property type="match status" value="1"/>
</dbReference>
<feature type="compositionally biased region" description="Basic and acidic residues" evidence="1">
    <location>
        <begin position="534"/>
        <end position="557"/>
    </location>
</feature>
<evidence type="ECO:0000313" key="3">
    <source>
        <dbReference type="EMBL" id="PWN37764.1"/>
    </source>
</evidence>
<feature type="region of interest" description="Disordered" evidence="1">
    <location>
        <begin position="773"/>
        <end position="806"/>
    </location>
</feature>
<sequence length="1295" mass="146127">MLISKRPRNVRYGRPSDENSEQQSHVSSSSRSGDKENQPRSRSSSQSKARPKPRPSQSGSTLDFESNPNQAKEPLFRNNDSDNDSDSEMQNGEAVAESDLAEDADTEEEGEIRPILSGSRKKRSNSEMQNGEAVVDFDPAEDADTEEEGEIRPILSGFRKKRSKVPKQAVPSSTESEQDESAEEDLEPSTQTQQAISASNVIEISSDEDEADDSVARENTVVAQRDKRTSRSRARSISKRASDEENLGDWNQEDEDGWLQYFRKSSFEGNFGVEKVIRCRRHPRKHFIQYRVKWKGFRDWSNTWEPGNNFNHRKCIDDFWKLRKKMYGLERPANTYKADDDRLSESDTKLDSDDTDEEVKKSDSERREQACKRKVNDIRRDRFTLREIKLYKHGKDITLARSEKRKRDAVSDEGDAELASSSKTASAVSSSTRSQEKGIGEASASREKQDTQTGSPMEAFVVDDGNDDDDGEYVDSLQDDYMPLPKSHSAPAIDDAEREASQPAQGSRSSTGEASLELACSSKPANAVSSSTRSQEKGIREGSASREKPDSQPKKDLMSYAATFAISVKAPVRRTAKNGKTVANESMNNHASGQQEVRVAPNDQGALVPSERHAYKGAHKAPGKTKMLEPPKDPLNRLSDIPDGHKRRRLTLSSAERRADKNLDKVVPLEQPEPTSAVDRLFANGPSGSNNCIDLQAESNHVTIDDAPLLDWDTDTNVQKAEKSKSSVRFDDNGDTSGWNDNIEPNVDTEMTEKQDQSCGWDAVEDIQAESSNDCRASQMPRNNANHYAQPRNERENRYEHSNGRRFGTEFNSKFNSKFNATSSHSGWDGNRGDQQMNTGNGYDGWDDGNSTVRRSDDRNVPDIQGRSYKGANHPAMPHNLPSRSMHPDRLSQLHSSDATLNEAFQDVQIASPSSPIAHTSWRKNVPLPTQKESLGAARKNERIPKSDSGMVAAAENRHEGMYVNTPSSYTASEAGDSEICERRIAEKKLNLKYIRNAQSWYWTEELKEIIRSHYHLLPMLRQGANGKKDEVGETLHNYIIYKGGGFRPSLDDRLREVDRKCVMWIRDIWGPLGDQERECLALRHFKFISIDFEAENKPTIKLIWPSEKPRLTMYSLGALVCKTIEWCQARRIEDENKRTKALRAFHSDEKTLCHAWQRLAISTLLEAKRMGEFLEQVLGLDKTLAIELEFMMVDDGISVLENMEECRGRWTYEARVYPTERPDGPEALTDDLTQFTFRLDREVHCTLMTMQHWCSHSFRTFNFAIAGCSMEASQIGTCYSRVDIPSSSDHPDAE</sequence>
<accession>A0A316VKJ3</accession>
<protein>
    <recommendedName>
        <fullName evidence="2">Chromo domain-containing protein</fullName>
    </recommendedName>
</protein>
<dbReference type="OrthoDB" id="3268967at2759"/>
<feature type="compositionally biased region" description="Polar residues" evidence="1">
    <location>
        <begin position="502"/>
        <end position="513"/>
    </location>
</feature>
<feature type="compositionally biased region" description="Acidic residues" evidence="1">
    <location>
        <begin position="176"/>
        <end position="187"/>
    </location>
</feature>
<feature type="compositionally biased region" description="Basic residues" evidence="1">
    <location>
        <begin position="1"/>
        <end position="11"/>
    </location>
</feature>
<feature type="compositionally biased region" description="Acidic residues" evidence="1">
    <location>
        <begin position="464"/>
        <end position="473"/>
    </location>
</feature>
<feature type="region of interest" description="Disordered" evidence="1">
    <location>
        <begin position="822"/>
        <end position="878"/>
    </location>
</feature>
<dbReference type="EMBL" id="KZ819602">
    <property type="protein sequence ID" value="PWN37764.1"/>
    <property type="molecule type" value="Genomic_DNA"/>
</dbReference>
<feature type="region of interest" description="Disordered" evidence="1">
    <location>
        <begin position="614"/>
        <end position="658"/>
    </location>
</feature>
<feature type="domain" description="Chromo" evidence="2">
    <location>
        <begin position="271"/>
        <end position="331"/>
    </location>
</feature>
<dbReference type="InParanoid" id="A0A316VKJ3"/>
<dbReference type="RefSeq" id="XP_025358066.1">
    <property type="nucleotide sequence ID" value="XM_025497579.1"/>
</dbReference>
<name>A0A316VKJ3_9BASI</name>
<feature type="compositionally biased region" description="Polar residues" evidence="1">
    <location>
        <begin position="188"/>
        <end position="200"/>
    </location>
</feature>
<evidence type="ECO:0000259" key="2">
    <source>
        <dbReference type="PROSITE" id="PS50013"/>
    </source>
</evidence>
<proteinExistence type="predicted"/>
<feature type="compositionally biased region" description="Polar residues" evidence="1">
    <location>
        <begin position="55"/>
        <end position="70"/>
    </location>
</feature>
<dbReference type="STRING" id="1280837.A0A316VKJ3"/>
<feature type="compositionally biased region" description="Acidic residues" evidence="1">
    <location>
        <begin position="138"/>
        <end position="149"/>
    </location>
</feature>
<dbReference type="GeneID" id="37019360"/>
<feature type="compositionally biased region" description="Polar residues" evidence="1">
    <location>
        <begin position="523"/>
        <end position="533"/>
    </location>
</feature>
<feature type="region of interest" description="Disordered" evidence="1">
    <location>
        <begin position="1"/>
        <end position="250"/>
    </location>
</feature>
<keyword evidence="4" id="KW-1185">Reference proteome</keyword>
<feature type="region of interest" description="Disordered" evidence="1">
    <location>
        <begin position="723"/>
        <end position="746"/>
    </location>
</feature>
<evidence type="ECO:0000256" key="1">
    <source>
        <dbReference type="SAM" id="MobiDB-lite"/>
    </source>
</evidence>
<feature type="region of interest" description="Disordered" evidence="1">
    <location>
        <begin position="402"/>
        <end position="557"/>
    </location>
</feature>
<feature type="compositionally biased region" description="Basic and acidic residues" evidence="1">
    <location>
        <begin position="792"/>
        <end position="803"/>
    </location>
</feature>
<feature type="compositionally biased region" description="Polar residues" evidence="1">
    <location>
        <begin position="773"/>
        <end position="787"/>
    </location>
</feature>
<feature type="compositionally biased region" description="Acidic residues" evidence="1">
    <location>
        <begin position="99"/>
        <end position="110"/>
    </location>
</feature>
<feature type="compositionally biased region" description="Basic and acidic residues" evidence="1">
    <location>
        <begin position="723"/>
        <end position="732"/>
    </location>
</feature>
<feature type="compositionally biased region" description="Low complexity" evidence="1">
    <location>
        <begin position="419"/>
        <end position="433"/>
    </location>
</feature>
<dbReference type="InterPro" id="IPR000953">
    <property type="entry name" value="Chromo/chromo_shadow_dom"/>
</dbReference>
<reference evidence="3 4" key="1">
    <citation type="journal article" date="2018" name="Mol. Biol. Evol.">
        <title>Broad Genomic Sampling Reveals a Smut Pathogenic Ancestry of the Fungal Clade Ustilaginomycotina.</title>
        <authorList>
            <person name="Kijpornyongpan T."/>
            <person name="Mondo S.J."/>
            <person name="Barry K."/>
            <person name="Sandor L."/>
            <person name="Lee J."/>
            <person name="Lipzen A."/>
            <person name="Pangilinan J."/>
            <person name="LaButti K."/>
            <person name="Hainaut M."/>
            <person name="Henrissat B."/>
            <person name="Grigoriev I.V."/>
            <person name="Spatafora J.W."/>
            <person name="Aime M.C."/>
        </authorList>
    </citation>
    <scope>NUCLEOTIDE SEQUENCE [LARGE SCALE GENOMIC DNA]</scope>
    <source>
        <strain evidence="3 4">MCA 3882</strain>
    </source>
</reference>
<feature type="compositionally biased region" description="Low complexity" evidence="1">
    <location>
        <begin position="21"/>
        <end position="31"/>
    </location>
</feature>
<dbReference type="InterPro" id="IPR023780">
    <property type="entry name" value="Chromo_domain"/>
</dbReference>
<dbReference type="InterPro" id="IPR016197">
    <property type="entry name" value="Chromo-like_dom_sf"/>
</dbReference>
<dbReference type="GO" id="GO:0006338">
    <property type="term" value="P:chromatin remodeling"/>
    <property type="evidence" value="ECO:0007669"/>
    <property type="project" value="UniProtKB-ARBA"/>
</dbReference>
<feature type="compositionally biased region" description="Basic and acidic residues" evidence="1">
    <location>
        <begin position="434"/>
        <end position="450"/>
    </location>
</feature>
<feature type="region of interest" description="Disordered" evidence="1">
    <location>
        <begin position="337"/>
        <end position="371"/>
    </location>
</feature>
<dbReference type="SMART" id="SM00298">
    <property type="entry name" value="CHROMO"/>
    <property type="match status" value="1"/>
</dbReference>